<dbReference type="AlphaFoldDB" id="A0A0X2NKQ4"/>
<keyword evidence="2" id="KW-1133">Transmembrane helix</keyword>
<evidence type="ECO:0000313" key="4">
    <source>
        <dbReference type="Proteomes" id="UP000182498"/>
    </source>
</evidence>
<reference evidence="4" key="1">
    <citation type="submission" date="2015-11" db="EMBL/GenBank/DDBJ databases">
        <authorList>
            <person name="Dugat-Bony E."/>
        </authorList>
    </citation>
    <scope>NUCLEOTIDE SEQUENCE [LARGE SCALE GENOMIC DNA]</scope>
    <source>
        <strain evidence="4">Mu292</strain>
    </source>
</reference>
<feature type="transmembrane region" description="Helical" evidence="2">
    <location>
        <begin position="101"/>
        <end position="121"/>
    </location>
</feature>
<sequence length="341" mass="36034">MAGTMTQVNESNDPGAHSGAPQPAFPPTPRTPGNIAFNAVRGGLIGSAELVPGISGGTVALVTGAYERVLYNANRLLDGVKIWPKDRAEGMRRIKAVDWTMLLPMGIGMVLTVFALAGIIGDVVEDHEVPSRALFLGMVTVSLAVPLLMINWTDLRKRLPVAVPLFLIGAAFTFIATGFSASDNDNPGKLLVFIAAAVAVCALILPGVSGSFFLYAIGIYTATLDAVSDLDLRYIAVFGLGALTGLVLFVRVMETLLTRARTLTLFTMTGMLLGSLRALWPWQEGEEGETVTLHAPGEQTGLAILLFLLGAAVVGAMVAVEQVMKRRREAAQAGRSTVTEG</sequence>
<dbReference type="InterPro" id="IPR007163">
    <property type="entry name" value="VCA0040-like"/>
</dbReference>
<keyword evidence="2" id="KW-0812">Transmembrane</keyword>
<gene>
    <name evidence="3" type="ORF">CVAR292_00668</name>
</gene>
<feature type="transmembrane region" description="Helical" evidence="2">
    <location>
        <begin position="133"/>
        <end position="153"/>
    </location>
</feature>
<evidence type="ECO:0000256" key="2">
    <source>
        <dbReference type="SAM" id="Phobius"/>
    </source>
</evidence>
<keyword evidence="2" id="KW-0472">Membrane</keyword>
<dbReference type="EMBL" id="FAUH01000003">
    <property type="protein sequence ID" value="CUU65349.1"/>
    <property type="molecule type" value="Genomic_DNA"/>
</dbReference>
<feature type="transmembrane region" description="Helical" evidence="2">
    <location>
        <begin position="191"/>
        <end position="220"/>
    </location>
</feature>
<keyword evidence="4" id="KW-1185">Reference proteome</keyword>
<feature type="transmembrane region" description="Helical" evidence="2">
    <location>
        <begin position="232"/>
        <end position="250"/>
    </location>
</feature>
<organism evidence="3 4">
    <name type="scientific">Corynebacterium variabile</name>
    <dbReference type="NCBI Taxonomy" id="1727"/>
    <lineage>
        <taxon>Bacteria</taxon>
        <taxon>Bacillati</taxon>
        <taxon>Actinomycetota</taxon>
        <taxon>Actinomycetes</taxon>
        <taxon>Mycobacteriales</taxon>
        <taxon>Corynebacteriaceae</taxon>
        <taxon>Corynebacterium</taxon>
    </lineage>
</organism>
<feature type="region of interest" description="Disordered" evidence="1">
    <location>
        <begin position="1"/>
        <end position="32"/>
    </location>
</feature>
<evidence type="ECO:0000256" key="1">
    <source>
        <dbReference type="SAM" id="MobiDB-lite"/>
    </source>
</evidence>
<feature type="transmembrane region" description="Helical" evidence="2">
    <location>
        <begin position="300"/>
        <end position="320"/>
    </location>
</feature>
<accession>A0A0X2NKQ4</accession>
<feature type="compositionally biased region" description="Polar residues" evidence="1">
    <location>
        <begin position="1"/>
        <end position="12"/>
    </location>
</feature>
<proteinExistence type="predicted"/>
<dbReference type="PANTHER" id="PTHR37308:SF1">
    <property type="entry name" value="POLYPRENYL-PHOSPHATE TRANSPORTER"/>
    <property type="match status" value="1"/>
</dbReference>
<dbReference type="OrthoDB" id="9793746at2"/>
<evidence type="ECO:0000313" key="3">
    <source>
        <dbReference type="EMBL" id="CUU65349.1"/>
    </source>
</evidence>
<name>A0A0X2NKQ4_9CORY</name>
<protein>
    <submittedName>
        <fullName evidence="3">Predicted membrane protein</fullName>
    </submittedName>
</protein>
<dbReference type="Pfam" id="PF04018">
    <property type="entry name" value="VCA0040-like"/>
    <property type="match status" value="1"/>
</dbReference>
<dbReference type="Proteomes" id="UP000182498">
    <property type="component" value="Unassembled WGS sequence"/>
</dbReference>
<dbReference type="PANTHER" id="PTHR37308">
    <property type="entry name" value="INTEGRAL MEMBRANE PROTEIN"/>
    <property type="match status" value="1"/>
</dbReference>
<feature type="transmembrane region" description="Helical" evidence="2">
    <location>
        <begin position="159"/>
        <end position="179"/>
    </location>
</feature>